<accession>A0A7S3LQI9</accession>
<evidence type="ECO:0000259" key="3">
    <source>
        <dbReference type="PROSITE" id="PS50908"/>
    </source>
</evidence>
<organism evidence="4">
    <name type="scientific">Aplanochytrium stocchinoi</name>
    <dbReference type="NCBI Taxonomy" id="215587"/>
    <lineage>
        <taxon>Eukaryota</taxon>
        <taxon>Sar</taxon>
        <taxon>Stramenopiles</taxon>
        <taxon>Bigyra</taxon>
        <taxon>Labyrinthulomycetes</taxon>
        <taxon>Thraustochytrida</taxon>
        <taxon>Thraustochytriidae</taxon>
        <taxon>Aplanochytrium</taxon>
    </lineage>
</organism>
<evidence type="ECO:0000313" key="4">
    <source>
        <dbReference type="EMBL" id="CAE0438954.1"/>
    </source>
</evidence>
<dbReference type="CDD" id="cd23823">
    <property type="entry name" value="RWD_GCN2"/>
    <property type="match status" value="1"/>
</dbReference>
<dbReference type="PANTHER" id="PTHR12292">
    <property type="entry name" value="RWD DOMAIN-CONTAINING PROTEIN"/>
    <property type="match status" value="1"/>
</dbReference>
<dbReference type="FunFam" id="3.10.110.10:FF:000050">
    <property type="entry name" value="eIF-2-alpha kinase GCN2"/>
    <property type="match status" value="1"/>
</dbReference>
<keyword evidence="1" id="KW-0175">Coiled coil</keyword>
<feature type="coiled-coil region" evidence="1">
    <location>
        <begin position="127"/>
        <end position="158"/>
    </location>
</feature>
<dbReference type="AlphaFoldDB" id="A0A7S3LQI9"/>
<feature type="domain" description="RWD" evidence="3">
    <location>
        <begin position="10"/>
        <end position="115"/>
    </location>
</feature>
<feature type="compositionally biased region" description="Low complexity" evidence="2">
    <location>
        <begin position="223"/>
        <end position="234"/>
    </location>
</feature>
<gene>
    <name evidence="4" type="ORF">ASTO00021_LOCUS9178</name>
</gene>
<dbReference type="EMBL" id="HBIN01012213">
    <property type="protein sequence ID" value="CAE0438954.1"/>
    <property type="molecule type" value="Transcribed_RNA"/>
</dbReference>
<sequence length="263" mass="30069">MTDYKEEQSMELEALESIFLEDYELISVDPIGVSLRLEPFPGEEDKNYVGIKACFTFPETYPDVEPDISVESIKGLNDNQIVELVQLLKDEAQNNLEMPMVYTLAEVAKEWLEKNNKEEVEDSMYSKMIAKQEAIKEKEEEERAKAEAAKKKEIEEKQTDVKKYGHPCTVEGFNEWKEKFLAETTEEKEQVDENKVTGREFFANLKSSTRKELENAEAALVSGDWGTTGDADAGVQEDLFLEGDDPDLDQFDDFDELDNLSDD</sequence>
<dbReference type="InterPro" id="IPR040213">
    <property type="entry name" value="GIR2-like"/>
</dbReference>
<dbReference type="SUPFAM" id="SSF54495">
    <property type="entry name" value="UBC-like"/>
    <property type="match status" value="1"/>
</dbReference>
<dbReference type="GO" id="GO:0010468">
    <property type="term" value="P:regulation of gene expression"/>
    <property type="evidence" value="ECO:0007669"/>
    <property type="project" value="UniProtKB-ARBA"/>
</dbReference>
<evidence type="ECO:0000256" key="1">
    <source>
        <dbReference type="SAM" id="Coils"/>
    </source>
</evidence>
<dbReference type="PROSITE" id="PS50908">
    <property type="entry name" value="RWD"/>
    <property type="match status" value="1"/>
</dbReference>
<dbReference type="SMART" id="SM00591">
    <property type="entry name" value="RWD"/>
    <property type="match status" value="1"/>
</dbReference>
<proteinExistence type="predicted"/>
<evidence type="ECO:0000256" key="2">
    <source>
        <dbReference type="SAM" id="MobiDB-lite"/>
    </source>
</evidence>
<dbReference type="GO" id="GO:0009893">
    <property type="term" value="P:positive regulation of metabolic process"/>
    <property type="evidence" value="ECO:0007669"/>
    <property type="project" value="UniProtKB-ARBA"/>
</dbReference>
<dbReference type="Gene3D" id="3.10.110.10">
    <property type="entry name" value="Ubiquitin Conjugating Enzyme"/>
    <property type="match status" value="1"/>
</dbReference>
<dbReference type="GO" id="GO:0051246">
    <property type="term" value="P:regulation of protein metabolic process"/>
    <property type="evidence" value="ECO:0007669"/>
    <property type="project" value="UniProtKB-ARBA"/>
</dbReference>
<reference evidence="4" key="1">
    <citation type="submission" date="2021-01" db="EMBL/GenBank/DDBJ databases">
        <authorList>
            <person name="Corre E."/>
            <person name="Pelletier E."/>
            <person name="Niang G."/>
            <person name="Scheremetjew M."/>
            <person name="Finn R."/>
            <person name="Kale V."/>
            <person name="Holt S."/>
            <person name="Cochrane G."/>
            <person name="Meng A."/>
            <person name="Brown T."/>
            <person name="Cohen L."/>
        </authorList>
    </citation>
    <scope>NUCLEOTIDE SEQUENCE</scope>
    <source>
        <strain evidence="4">GSBS06</strain>
    </source>
</reference>
<feature type="compositionally biased region" description="Acidic residues" evidence="2">
    <location>
        <begin position="239"/>
        <end position="263"/>
    </location>
</feature>
<protein>
    <recommendedName>
        <fullName evidence="3">RWD domain-containing protein</fullName>
    </recommendedName>
</protein>
<dbReference type="Pfam" id="PF05773">
    <property type="entry name" value="RWD"/>
    <property type="match status" value="1"/>
</dbReference>
<name>A0A7S3LQI9_9STRA</name>
<dbReference type="InterPro" id="IPR016135">
    <property type="entry name" value="UBQ-conjugating_enzyme/RWD"/>
</dbReference>
<dbReference type="InterPro" id="IPR006575">
    <property type="entry name" value="RWD_dom"/>
</dbReference>
<feature type="region of interest" description="Disordered" evidence="2">
    <location>
        <begin position="220"/>
        <end position="263"/>
    </location>
</feature>
<dbReference type="GO" id="GO:0033554">
    <property type="term" value="P:cellular response to stress"/>
    <property type="evidence" value="ECO:0007669"/>
    <property type="project" value="UniProtKB-ARBA"/>
</dbReference>